<comment type="caution">
    <text evidence="5">The sequence shown here is derived from an EMBL/GenBank/DDBJ whole genome shotgun (WGS) entry which is preliminary data.</text>
</comment>
<comment type="similarity">
    <text evidence="1">Belongs to the intradiol ring-cleavage dioxygenase family.</text>
</comment>
<dbReference type="RefSeq" id="WP_343923526.1">
    <property type="nucleotide sequence ID" value="NZ_BAAAKW010000017.1"/>
</dbReference>
<reference evidence="5 6" key="1">
    <citation type="journal article" date="2019" name="Int. J. Syst. Evol. Microbiol.">
        <title>The Global Catalogue of Microorganisms (GCM) 10K type strain sequencing project: providing services to taxonomists for standard genome sequencing and annotation.</title>
        <authorList>
            <consortium name="The Broad Institute Genomics Platform"/>
            <consortium name="The Broad Institute Genome Sequencing Center for Infectious Disease"/>
            <person name="Wu L."/>
            <person name="Ma J."/>
        </authorList>
    </citation>
    <scope>NUCLEOTIDE SEQUENCE [LARGE SCALE GENOMIC DNA]</scope>
    <source>
        <strain evidence="5 6">JCM 12762</strain>
    </source>
</reference>
<dbReference type="EMBL" id="BAAAKW010000017">
    <property type="protein sequence ID" value="GAA1211764.1"/>
    <property type="molecule type" value="Genomic_DNA"/>
</dbReference>
<dbReference type="InterPro" id="IPR000627">
    <property type="entry name" value="Intradiol_dOase_C"/>
</dbReference>
<keyword evidence="3" id="KW-0560">Oxidoreductase</keyword>
<name>A0ABN1VLV5_9MICO</name>
<dbReference type="InterPro" id="IPR050770">
    <property type="entry name" value="Intradiol_RC_Dioxygenase"/>
</dbReference>
<dbReference type="PANTHER" id="PTHR33711">
    <property type="entry name" value="DIOXYGENASE, PUTATIVE (AFU_ORTHOLOGUE AFUA_2G02910)-RELATED"/>
    <property type="match status" value="1"/>
</dbReference>
<dbReference type="InterPro" id="IPR012786">
    <property type="entry name" value="Protocat_dOase_a"/>
</dbReference>
<evidence type="ECO:0000256" key="3">
    <source>
        <dbReference type="ARBA" id="ARBA00023002"/>
    </source>
</evidence>
<sequence length="182" mass="19945">MSLLPTPGQTVGPFFGYALPYEGSENLVPPHHPHAVRLTGAVYDGTGVPVPDALIEVWQADENGNIPTARGSLTRDRHVFTGFGRSATTRDGSYSFTTVEPGSINDTAPFFALVLFARGILDKLHSRIYLPQDRDALEHDPFLSVLPPQRRATLVANRQSDGSLHHDIHLQGDDETVFIDFS</sequence>
<feature type="domain" description="Intradiol ring-cleavage dioxygenases" evidence="4">
    <location>
        <begin position="36"/>
        <end position="103"/>
    </location>
</feature>
<gene>
    <name evidence="5" type="primary">pcaG</name>
    <name evidence="5" type="ORF">GCM10009655_08720</name>
</gene>
<dbReference type="Gene3D" id="2.60.130.10">
    <property type="entry name" value="Aromatic compound dioxygenase"/>
    <property type="match status" value="1"/>
</dbReference>
<evidence type="ECO:0000313" key="6">
    <source>
        <dbReference type="Proteomes" id="UP001500943"/>
    </source>
</evidence>
<dbReference type="SUPFAM" id="SSF49482">
    <property type="entry name" value="Aromatic compound dioxygenase"/>
    <property type="match status" value="1"/>
</dbReference>
<dbReference type="NCBIfam" id="TIGR02423">
    <property type="entry name" value="protocat_alph"/>
    <property type="match status" value="1"/>
</dbReference>
<keyword evidence="2" id="KW-0223">Dioxygenase</keyword>
<protein>
    <submittedName>
        <fullName evidence="5">Protocatechuate 3,4-dioxygenase subunit alpha</fullName>
    </submittedName>
</protein>
<evidence type="ECO:0000313" key="5">
    <source>
        <dbReference type="EMBL" id="GAA1211764.1"/>
    </source>
</evidence>
<dbReference type="PANTHER" id="PTHR33711:SF9">
    <property type="entry name" value="PROTOCATECHUATE 3,4-DIOXYGENASE ALPHA CHAIN"/>
    <property type="match status" value="1"/>
</dbReference>
<accession>A0ABN1VLV5</accession>
<dbReference type="Proteomes" id="UP001500943">
    <property type="component" value="Unassembled WGS sequence"/>
</dbReference>
<evidence type="ECO:0000256" key="1">
    <source>
        <dbReference type="ARBA" id="ARBA00007825"/>
    </source>
</evidence>
<organism evidence="5 6">
    <name type="scientific">Rhodoglobus aureus</name>
    <dbReference type="NCBI Taxonomy" id="191497"/>
    <lineage>
        <taxon>Bacteria</taxon>
        <taxon>Bacillati</taxon>
        <taxon>Actinomycetota</taxon>
        <taxon>Actinomycetes</taxon>
        <taxon>Micrococcales</taxon>
        <taxon>Microbacteriaceae</taxon>
        <taxon>Rhodoglobus</taxon>
    </lineage>
</organism>
<evidence type="ECO:0000256" key="2">
    <source>
        <dbReference type="ARBA" id="ARBA00022964"/>
    </source>
</evidence>
<keyword evidence="6" id="KW-1185">Reference proteome</keyword>
<dbReference type="InterPro" id="IPR015889">
    <property type="entry name" value="Intradiol_dOase_core"/>
</dbReference>
<proteinExistence type="inferred from homology"/>
<dbReference type="Pfam" id="PF00775">
    <property type="entry name" value="Dioxygenase_C"/>
    <property type="match status" value="1"/>
</dbReference>
<evidence type="ECO:0000259" key="4">
    <source>
        <dbReference type="Pfam" id="PF00775"/>
    </source>
</evidence>